<dbReference type="GO" id="GO:0042573">
    <property type="term" value="P:retinoic acid metabolic process"/>
    <property type="evidence" value="ECO:0007669"/>
    <property type="project" value="TreeGrafter"/>
</dbReference>
<dbReference type="Proteomes" id="UP001177744">
    <property type="component" value="Unassembled WGS sequence"/>
</dbReference>
<evidence type="ECO:0000256" key="3">
    <source>
        <dbReference type="ARBA" id="ARBA00022833"/>
    </source>
</evidence>
<feature type="region of interest" description="Disordered" evidence="6">
    <location>
        <begin position="1"/>
        <end position="35"/>
    </location>
</feature>
<dbReference type="InterPro" id="IPR036291">
    <property type="entry name" value="NAD(P)-bd_dom_sf"/>
</dbReference>
<dbReference type="PANTHER" id="PTHR43880">
    <property type="entry name" value="ALCOHOL DEHYDROGENASE"/>
    <property type="match status" value="1"/>
</dbReference>
<dbReference type="GO" id="GO:0042572">
    <property type="term" value="P:retinol metabolic process"/>
    <property type="evidence" value="ECO:0007669"/>
    <property type="project" value="TreeGrafter"/>
</dbReference>
<dbReference type="InterPro" id="IPR013149">
    <property type="entry name" value="ADH-like_C"/>
</dbReference>
<comment type="caution">
    <text evidence="9">The sequence shown here is derived from an EMBL/GenBank/DDBJ whole genome shotgun (WGS) entry which is preliminary data.</text>
</comment>
<sequence>MLGAAEPKATARGQAPTLKKAEGGGHSQGLGPWCRQKTGAGSQTITCRAAIAWETNSLAIEEVQVAPPKAGEVRIKLKSTGICGTDDHALKGLFPMHFPFIPGHEGAGIVESIGTGVSSVKPGDKVLTLAIPQCRECNSCLHLKGNFCEKQDVLPCSGLLMDGTSRFTCQGKKIYHSFRTSTFTEYTVVPEFAVAKIDDAAPMDKICLISCVVPTGYWAAVHSAKVTPGSICVVFGLGGIGSAIVMGCKASGVTDCLNPRNLKKPVQQVIKEMTVVGVDFAFEAIGLPDTMLAAWDSCNLSYGVCLIVGVAPQNTKLCLEAEMIISGRTMKGVCLGDYKTRDCVPQLVTCYLQNKINIDLLATHQLPFDQIHKAFELYHAGKV</sequence>
<comment type="cofactor">
    <cofactor evidence="1 5">
        <name>Zn(2+)</name>
        <dbReference type="ChEBI" id="CHEBI:29105"/>
    </cofactor>
</comment>
<evidence type="ECO:0000256" key="4">
    <source>
        <dbReference type="ARBA" id="ARBA00023002"/>
    </source>
</evidence>
<dbReference type="Pfam" id="PF00107">
    <property type="entry name" value="ADH_zinc_N"/>
    <property type="match status" value="1"/>
</dbReference>
<dbReference type="InterPro" id="IPR011032">
    <property type="entry name" value="GroES-like_sf"/>
</dbReference>
<dbReference type="InterPro" id="IPR002328">
    <property type="entry name" value="ADH_Zn_CS"/>
</dbReference>
<name>A0AA40I9S4_CNENI</name>
<dbReference type="SUPFAM" id="SSF50129">
    <property type="entry name" value="GroES-like"/>
    <property type="match status" value="2"/>
</dbReference>
<evidence type="ECO:0008006" key="11">
    <source>
        <dbReference type="Google" id="ProtNLM"/>
    </source>
</evidence>
<keyword evidence="2 5" id="KW-0479">Metal-binding</keyword>
<reference evidence="9" key="1">
    <citation type="submission" date="2023-06" db="EMBL/GenBank/DDBJ databases">
        <title>Reference genome for the Northern bat (Eptesicus nilssonii), a most northern bat species.</title>
        <authorList>
            <person name="Laine V.N."/>
            <person name="Pulliainen A.T."/>
            <person name="Lilley T.M."/>
        </authorList>
    </citation>
    <scope>NUCLEOTIDE SEQUENCE</scope>
    <source>
        <strain evidence="9">BLF_Eptnil</strain>
        <tissue evidence="9">Kidney</tissue>
    </source>
</reference>
<dbReference type="FunFam" id="3.90.180.10:FF:000067">
    <property type="entry name" value="alcohol dehydrogenase 1-like isoform X1"/>
    <property type="match status" value="1"/>
</dbReference>
<comment type="similarity">
    <text evidence="5">Belongs to the zinc-containing alcohol dehydrogenase family.</text>
</comment>
<dbReference type="PANTHER" id="PTHR43880:SF6">
    <property type="entry name" value="ALCOHOL DEHYDROGENASE 6A (CLASS V)"/>
    <property type="match status" value="1"/>
</dbReference>
<dbReference type="GO" id="GO:0008270">
    <property type="term" value="F:zinc ion binding"/>
    <property type="evidence" value="ECO:0007669"/>
    <property type="project" value="InterPro"/>
</dbReference>
<evidence type="ECO:0000256" key="5">
    <source>
        <dbReference type="RuleBase" id="RU361277"/>
    </source>
</evidence>
<dbReference type="Pfam" id="PF08240">
    <property type="entry name" value="ADH_N"/>
    <property type="match status" value="1"/>
</dbReference>
<organism evidence="9 10">
    <name type="scientific">Cnephaeus nilssonii</name>
    <name type="common">Northern bat</name>
    <name type="synonym">Eptesicus nilssonii</name>
    <dbReference type="NCBI Taxonomy" id="3371016"/>
    <lineage>
        <taxon>Eukaryota</taxon>
        <taxon>Metazoa</taxon>
        <taxon>Chordata</taxon>
        <taxon>Craniata</taxon>
        <taxon>Vertebrata</taxon>
        <taxon>Euteleostomi</taxon>
        <taxon>Mammalia</taxon>
        <taxon>Eutheria</taxon>
        <taxon>Laurasiatheria</taxon>
        <taxon>Chiroptera</taxon>
        <taxon>Yangochiroptera</taxon>
        <taxon>Vespertilionidae</taxon>
        <taxon>Cnephaeus</taxon>
    </lineage>
</organism>
<evidence type="ECO:0000259" key="8">
    <source>
        <dbReference type="Pfam" id="PF08240"/>
    </source>
</evidence>
<dbReference type="Gene3D" id="3.40.50.720">
    <property type="entry name" value="NAD(P)-binding Rossmann-like Domain"/>
    <property type="match status" value="2"/>
</dbReference>
<keyword evidence="10" id="KW-1185">Reference proteome</keyword>
<accession>A0AA40I9S4</accession>
<dbReference type="PROSITE" id="PS00059">
    <property type="entry name" value="ADH_ZINC"/>
    <property type="match status" value="1"/>
</dbReference>
<feature type="domain" description="Alcohol dehydrogenase-like C-terminal" evidence="7">
    <location>
        <begin position="248"/>
        <end position="345"/>
    </location>
</feature>
<protein>
    <recommendedName>
        <fullName evidence="11">Alcohol dehydrogenase 1-like</fullName>
    </recommendedName>
</protein>
<evidence type="ECO:0000256" key="6">
    <source>
        <dbReference type="SAM" id="MobiDB-lite"/>
    </source>
</evidence>
<keyword evidence="3 5" id="KW-0862">Zinc</keyword>
<gene>
    <name evidence="9" type="ORF">QTO34_008173</name>
</gene>
<evidence type="ECO:0000313" key="9">
    <source>
        <dbReference type="EMBL" id="KAK1345709.1"/>
    </source>
</evidence>
<dbReference type="SUPFAM" id="SSF51735">
    <property type="entry name" value="NAD(P)-binding Rossmann-fold domains"/>
    <property type="match status" value="1"/>
</dbReference>
<evidence type="ECO:0000256" key="1">
    <source>
        <dbReference type="ARBA" id="ARBA00001947"/>
    </source>
</evidence>
<dbReference type="AlphaFoldDB" id="A0AA40I9S4"/>
<proteinExistence type="inferred from homology"/>
<dbReference type="GO" id="GO:0005829">
    <property type="term" value="C:cytosol"/>
    <property type="evidence" value="ECO:0007669"/>
    <property type="project" value="TreeGrafter"/>
</dbReference>
<dbReference type="EMBL" id="JAULJE010000002">
    <property type="protein sequence ID" value="KAK1345709.1"/>
    <property type="molecule type" value="Genomic_DNA"/>
</dbReference>
<evidence type="ECO:0000313" key="10">
    <source>
        <dbReference type="Proteomes" id="UP001177744"/>
    </source>
</evidence>
<keyword evidence="4" id="KW-0560">Oxidoreductase</keyword>
<feature type="domain" description="Alcohol dehydrogenase-like N-terminal" evidence="8">
    <location>
        <begin position="70"/>
        <end position="198"/>
    </location>
</feature>
<evidence type="ECO:0000259" key="7">
    <source>
        <dbReference type="Pfam" id="PF00107"/>
    </source>
</evidence>
<dbReference type="GO" id="GO:0004745">
    <property type="term" value="F:all-trans-retinol dehydrogenase (NAD+) activity"/>
    <property type="evidence" value="ECO:0007669"/>
    <property type="project" value="TreeGrafter"/>
</dbReference>
<dbReference type="Gene3D" id="3.90.180.10">
    <property type="entry name" value="Medium-chain alcohol dehydrogenases, catalytic domain"/>
    <property type="match status" value="2"/>
</dbReference>
<dbReference type="InterPro" id="IPR013154">
    <property type="entry name" value="ADH-like_N"/>
</dbReference>
<evidence type="ECO:0000256" key="2">
    <source>
        <dbReference type="ARBA" id="ARBA00022723"/>
    </source>
</evidence>